<sequence>MTKEEGEAAHGTACCCREDTECACWSPRKTSAKTKKTKVAKGDGGKAARSDDLTSTDRHPRRGSAPQSSPSPLPTPSLSEHSQFEQAKLPIASTSTRTHGHAYSPYSQAYEHSRSATFSSAEGAPSNFPYPPPDQQQRHPTPPPPTTDSLFADLLALAPPTDPLSTSVPSALLFPTTNPQPQTSDQLPALRLECDANRCGDLCSCPHEPSPTEPTPMCKKPAECTMSCLSCFIMTVPPDDCIATMESLEDATDIVNNGIAEGPAPWSLSGLWGPPEGASNDAVALDGRMAQLFEDISAADGSRRAAGEAETVIPLTALSVGDFPLDLFDSATGQWN</sequence>
<dbReference type="Proteomes" id="UP000320762">
    <property type="component" value="Unassembled WGS sequence"/>
</dbReference>
<feature type="compositionally biased region" description="Basic and acidic residues" evidence="1">
    <location>
        <begin position="40"/>
        <end position="58"/>
    </location>
</feature>
<evidence type="ECO:0000313" key="2">
    <source>
        <dbReference type="EMBL" id="TRM64865.1"/>
    </source>
</evidence>
<organism evidence="2 3">
    <name type="scientific">Schizophyllum amplum</name>
    <dbReference type="NCBI Taxonomy" id="97359"/>
    <lineage>
        <taxon>Eukaryota</taxon>
        <taxon>Fungi</taxon>
        <taxon>Dikarya</taxon>
        <taxon>Basidiomycota</taxon>
        <taxon>Agaricomycotina</taxon>
        <taxon>Agaricomycetes</taxon>
        <taxon>Agaricomycetidae</taxon>
        <taxon>Agaricales</taxon>
        <taxon>Schizophyllaceae</taxon>
        <taxon>Schizophyllum</taxon>
    </lineage>
</organism>
<dbReference type="OrthoDB" id="10583000at2759"/>
<proteinExistence type="predicted"/>
<keyword evidence="3" id="KW-1185">Reference proteome</keyword>
<reference evidence="2 3" key="1">
    <citation type="journal article" date="2019" name="New Phytol.">
        <title>Comparative genomics reveals unique wood-decay strategies and fruiting body development in the Schizophyllaceae.</title>
        <authorList>
            <person name="Almasi E."/>
            <person name="Sahu N."/>
            <person name="Krizsan K."/>
            <person name="Balint B."/>
            <person name="Kovacs G.M."/>
            <person name="Kiss B."/>
            <person name="Cseklye J."/>
            <person name="Drula E."/>
            <person name="Henrissat B."/>
            <person name="Nagy I."/>
            <person name="Chovatia M."/>
            <person name="Adam C."/>
            <person name="LaButti K."/>
            <person name="Lipzen A."/>
            <person name="Riley R."/>
            <person name="Grigoriev I.V."/>
            <person name="Nagy L.G."/>
        </authorList>
    </citation>
    <scope>NUCLEOTIDE SEQUENCE [LARGE SCALE GENOMIC DNA]</scope>
    <source>
        <strain evidence="2 3">NL-1724</strain>
    </source>
</reference>
<accession>A0A550CJ76</accession>
<evidence type="ECO:0000256" key="1">
    <source>
        <dbReference type="SAM" id="MobiDB-lite"/>
    </source>
</evidence>
<feature type="compositionally biased region" description="Basic residues" evidence="1">
    <location>
        <begin position="30"/>
        <end position="39"/>
    </location>
</feature>
<dbReference type="AlphaFoldDB" id="A0A550CJ76"/>
<feature type="region of interest" description="Disordered" evidence="1">
    <location>
        <begin position="27"/>
        <end position="150"/>
    </location>
</feature>
<evidence type="ECO:0000313" key="3">
    <source>
        <dbReference type="Proteomes" id="UP000320762"/>
    </source>
</evidence>
<dbReference type="EMBL" id="VDMD01000006">
    <property type="protein sequence ID" value="TRM64865.1"/>
    <property type="molecule type" value="Genomic_DNA"/>
</dbReference>
<gene>
    <name evidence="2" type="ORF">BD626DRAFT_567728</name>
</gene>
<protein>
    <submittedName>
        <fullName evidence="2">Uncharacterized protein</fullName>
    </submittedName>
</protein>
<name>A0A550CJ76_9AGAR</name>
<feature type="compositionally biased region" description="Pro residues" evidence="1">
    <location>
        <begin position="128"/>
        <end position="146"/>
    </location>
</feature>
<comment type="caution">
    <text evidence="2">The sequence shown here is derived from an EMBL/GenBank/DDBJ whole genome shotgun (WGS) entry which is preliminary data.</text>
</comment>